<accession>A0A7Y6B754</accession>
<reference evidence="9 10" key="1">
    <citation type="submission" date="2020-05" db="EMBL/GenBank/DDBJ databases">
        <title>Genome Sequencing of Type Strains.</title>
        <authorList>
            <person name="Lemaire J.F."/>
            <person name="Inderbitzin P."/>
            <person name="Gregorio O.A."/>
            <person name="Collins S.B."/>
            <person name="Wespe N."/>
            <person name="Knight-Connoni V."/>
        </authorList>
    </citation>
    <scope>NUCLEOTIDE SEQUENCE [LARGE SCALE GENOMIC DNA]</scope>
    <source>
        <strain evidence="9 10">DSM 100049</strain>
    </source>
</reference>
<feature type="domain" description="Flagellar hook-associated protein 2 C-terminal" evidence="8">
    <location>
        <begin position="259"/>
        <end position="481"/>
    </location>
</feature>
<dbReference type="GO" id="GO:0009424">
    <property type="term" value="C:bacterial-type flagellum hook"/>
    <property type="evidence" value="ECO:0007669"/>
    <property type="project" value="UniProtKB-UniRule"/>
</dbReference>
<dbReference type="Proteomes" id="UP000536441">
    <property type="component" value="Unassembled WGS sequence"/>
</dbReference>
<gene>
    <name evidence="9" type="primary">fliD</name>
    <name evidence="9" type="ORF">HP438_17025</name>
</gene>
<evidence type="ECO:0000259" key="8">
    <source>
        <dbReference type="Pfam" id="PF07195"/>
    </source>
</evidence>
<evidence type="ECO:0000256" key="3">
    <source>
        <dbReference type="ARBA" id="ARBA00023054"/>
    </source>
</evidence>
<keyword evidence="9" id="KW-0969">Cilium</keyword>
<evidence type="ECO:0000259" key="7">
    <source>
        <dbReference type="Pfam" id="PF02465"/>
    </source>
</evidence>
<dbReference type="AlphaFoldDB" id="A0A7Y6B754"/>
<protein>
    <recommendedName>
        <fullName evidence="5">Flagellar hook-associated protein 2</fullName>
        <shortName evidence="5">HAP2</shortName>
    </recommendedName>
    <alternativeName>
        <fullName evidence="5">Flagellar cap protein</fullName>
    </alternativeName>
</protein>
<keyword evidence="10" id="KW-1185">Reference proteome</keyword>
<organism evidence="9 10">
    <name type="scientific">Sphingomonas zeae</name>
    <dbReference type="NCBI Taxonomy" id="1646122"/>
    <lineage>
        <taxon>Bacteria</taxon>
        <taxon>Pseudomonadati</taxon>
        <taxon>Pseudomonadota</taxon>
        <taxon>Alphaproteobacteria</taxon>
        <taxon>Sphingomonadales</taxon>
        <taxon>Sphingomonadaceae</taxon>
        <taxon>Sphingomonas</taxon>
    </lineage>
</organism>
<dbReference type="InterPro" id="IPR010809">
    <property type="entry name" value="FliD_C"/>
</dbReference>
<keyword evidence="5" id="KW-0964">Secreted</keyword>
<dbReference type="EMBL" id="JABMCH010000071">
    <property type="protein sequence ID" value="NUU48672.1"/>
    <property type="molecule type" value="Genomic_DNA"/>
</dbReference>
<feature type="domain" description="Flagellar hook-associated protein 2 N-terminal" evidence="7">
    <location>
        <begin position="51"/>
        <end position="149"/>
    </location>
</feature>
<dbReference type="GO" id="GO:0005576">
    <property type="term" value="C:extracellular region"/>
    <property type="evidence" value="ECO:0007669"/>
    <property type="project" value="UniProtKB-SubCell"/>
</dbReference>
<dbReference type="GO" id="GO:0071973">
    <property type="term" value="P:bacterial-type flagellum-dependent cell motility"/>
    <property type="evidence" value="ECO:0007669"/>
    <property type="project" value="TreeGrafter"/>
</dbReference>
<evidence type="ECO:0000256" key="5">
    <source>
        <dbReference type="RuleBase" id="RU362066"/>
    </source>
</evidence>
<dbReference type="GO" id="GO:0009421">
    <property type="term" value="C:bacterial-type flagellum filament cap"/>
    <property type="evidence" value="ECO:0007669"/>
    <property type="project" value="InterPro"/>
</dbReference>
<evidence type="ECO:0000313" key="10">
    <source>
        <dbReference type="Proteomes" id="UP000536441"/>
    </source>
</evidence>
<feature type="region of interest" description="Disordered" evidence="6">
    <location>
        <begin position="1"/>
        <end position="33"/>
    </location>
</feature>
<dbReference type="Pfam" id="PF07195">
    <property type="entry name" value="FliD_C"/>
    <property type="match status" value="1"/>
</dbReference>
<comment type="function">
    <text evidence="5">Required for morphogenesis and for the elongation of the flagellar filament by facilitating polymerization of the flagellin monomers at the tip of growing filament. Forms a capping structure, which prevents flagellin subunits (transported through the central channel of the flagellum) from leaking out without polymerization at the distal end.</text>
</comment>
<evidence type="ECO:0000313" key="9">
    <source>
        <dbReference type="EMBL" id="NUU48672.1"/>
    </source>
</evidence>
<evidence type="ECO:0000256" key="4">
    <source>
        <dbReference type="ARBA" id="ARBA00023143"/>
    </source>
</evidence>
<dbReference type="InterPro" id="IPR040026">
    <property type="entry name" value="FliD"/>
</dbReference>
<dbReference type="PANTHER" id="PTHR30288:SF0">
    <property type="entry name" value="FLAGELLAR HOOK-ASSOCIATED PROTEIN 2"/>
    <property type="match status" value="1"/>
</dbReference>
<comment type="subcellular location">
    <subcellularLocation>
        <location evidence="5">Secreted</location>
    </subcellularLocation>
    <subcellularLocation>
        <location evidence="5">Bacterial flagellum</location>
    </subcellularLocation>
</comment>
<keyword evidence="3" id="KW-0175">Coiled coil</keyword>
<dbReference type="RefSeq" id="WP_175313253.1">
    <property type="nucleotide sequence ID" value="NZ_CBCRYR010000011.1"/>
</dbReference>
<proteinExistence type="inferred from homology"/>
<dbReference type="PANTHER" id="PTHR30288">
    <property type="entry name" value="FLAGELLAR CAP/ASSEMBLY PROTEIN FLID"/>
    <property type="match status" value="1"/>
</dbReference>
<evidence type="ECO:0000256" key="6">
    <source>
        <dbReference type="SAM" id="MobiDB-lite"/>
    </source>
</evidence>
<evidence type="ECO:0000256" key="2">
    <source>
        <dbReference type="ARBA" id="ARBA00011255"/>
    </source>
</evidence>
<keyword evidence="9" id="KW-0966">Cell projection</keyword>
<comment type="subunit">
    <text evidence="2 5">Homopentamer.</text>
</comment>
<evidence type="ECO:0000256" key="1">
    <source>
        <dbReference type="ARBA" id="ARBA00009764"/>
    </source>
</evidence>
<comment type="caution">
    <text evidence="9">The sequence shown here is derived from an EMBL/GenBank/DDBJ whole genome shotgun (WGS) entry which is preliminary data.</text>
</comment>
<dbReference type="InterPro" id="IPR003481">
    <property type="entry name" value="FliD_N"/>
</dbReference>
<dbReference type="Pfam" id="PF02465">
    <property type="entry name" value="FliD_N"/>
    <property type="match status" value="1"/>
</dbReference>
<sequence>MTTVSSSTSPNTATTSSSTSTSSSSTPAGSATQNATKTAAQALFNSLQTGSGIDLSTVVPSLIEAQFAAKTAALKAKSDTLTAQISDVSSIKSAITDFAAALASLAQGGTLATQATSSDPSTMSVTTAAGAKLSGMSKSITINALASAQVSSTTTAFSKTASLGTGSLSIKVGSKDAVSVSFGADDSTPDLLAAKINAANTGITASVVTDASGNAFLSFTGASGKDNSFTITATEGDTAGLARLNVGNGATGTTTSSTAANASITMDGVTVERASNTVNDLVPGVTMTLSAVSTKPLSLTGSSPTAALSSVVSNFVLTYNDNMTALNKAIDPISGDLRSDPAARSLAQTMRTLTTTKLVPGDDTDLGPKTLADLGVKTEKDGTLSIDQTRLAKALSSYPSSVEKMFQASGDNLIGLSARMNSVQLSATSSVYGLTASYNNLTQAQKDLADQQSSLSDNRERASDALTARFSAMNSRVTAYKSVQSFMDQQVKMWTKSN</sequence>
<dbReference type="GO" id="GO:0007155">
    <property type="term" value="P:cell adhesion"/>
    <property type="evidence" value="ECO:0007669"/>
    <property type="project" value="InterPro"/>
</dbReference>
<comment type="similarity">
    <text evidence="1 5">Belongs to the FliD family.</text>
</comment>
<name>A0A7Y6B754_9SPHN</name>
<keyword evidence="9" id="KW-0282">Flagellum</keyword>
<keyword evidence="4 5" id="KW-0975">Bacterial flagellum</keyword>